<dbReference type="GO" id="GO:0003743">
    <property type="term" value="F:translation initiation factor activity"/>
    <property type="evidence" value="ECO:0007669"/>
    <property type="project" value="UniProtKB-KW"/>
</dbReference>
<dbReference type="InterPro" id="IPR027512">
    <property type="entry name" value="EIF3A"/>
</dbReference>
<dbReference type="GO" id="GO:0071540">
    <property type="term" value="C:eukaryotic translation initiation factor 3 complex, eIF3e"/>
    <property type="evidence" value="ECO:0007669"/>
    <property type="project" value="TreeGrafter"/>
</dbReference>
<dbReference type="Gene3D" id="4.10.860.10">
    <property type="entry name" value="UVR domain"/>
    <property type="match status" value="1"/>
</dbReference>
<feature type="coiled-coil region" evidence="5">
    <location>
        <begin position="705"/>
        <end position="732"/>
    </location>
</feature>
<evidence type="ECO:0000256" key="1">
    <source>
        <dbReference type="ARBA" id="ARBA00022490"/>
    </source>
</evidence>
<dbReference type="InterPro" id="IPR054711">
    <property type="entry name" value="eIF3a_PCI_TPR-like"/>
</dbReference>
<dbReference type="GO" id="GO:0001732">
    <property type="term" value="P:formation of cytoplasmic translation initiation complex"/>
    <property type="evidence" value="ECO:0007669"/>
    <property type="project" value="TreeGrafter"/>
</dbReference>
<feature type="compositionally biased region" description="Basic and acidic residues" evidence="6">
    <location>
        <begin position="851"/>
        <end position="883"/>
    </location>
</feature>
<dbReference type="PANTHER" id="PTHR14005">
    <property type="entry name" value="EUKARYOTIC TRANSLATION INITIATION FACTOR 3, THETA SUBUNIT"/>
    <property type="match status" value="1"/>
</dbReference>
<dbReference type="AlphaFoldDB" id="A0A7S0YIT4"/>
<dbReference type="Pfam" id="PF01399">
    <property type="entry name" value="PCI"/>
    <property type="match status" value="1"/>
</dbReference>
<dbReference type="GO" id="GO:0003729">
    <property type="term" value="F:mRNA binding"/>
    <property type="evidence" value="ECO:0007669"/>
    <property type="project" value="TreeGrafter"/>
</dbReference>
<proteinExistence type="predicted"/>
<keyword evidence="1" id="KW-0963">Cytoplasm</keyword>
<organism evidence="8">
    <name type="scientific">Polytomella parva</name>
    <dbReference type="NCBI Taxonomy" id="51329"/>
    <lineage>
        <taxon>Eukaryota</taxon>
        <taxon>Viridiplantae</taxon>
        <taxon>Chlorophyta</taxon>
        <taxon>core chlorophytes</taxon>
        <taxon>Chlorophyceae</taxon>
        <taxon>CS clade</taxon>
        <taxon>Chlamydomonadales</taxon>
        <taxon>Chlamydomonadaceae</taxon>
        <taxon>Polytomella</taxon>
    </lineage>
</organism>
<dbReference type="GO" id="GO:0043614">
    <property type="term" value="C:multi-eIF complex"/>
    <property type="evidence" value="ECO:0007669"/>
    <property type="project" value="TreeGrafter"/>
</dbReference>
<keyword evidence="3" id="KW-0694">RNA-binding</keyword>
<evidence type="ECO:0000256" key="3">
    <source>
        <dbReference type="ARBA" id="ARBA00022884"/>
    </source>
</evidence>
<keyword evidence="4" id="KW-0648">Protein biosynthesis</keyword>
<dbReference type="GO" id="GO:0002188">
    <property type="term" value="P:translation reinitiation"/>
    <property type="evidence" value="ECO:0007669"/>
    <property type="project" value="TreeGrafter"/>
</dbReference>
<evidence type="ECO:0000256" key="5">
    <source>
        <dbReference type="SAM" id="Coils"/>
    </source>
</evidence>
<dbReference type="SMART" id="SM00088">
    <property type="entry name" value="PINT"/>
    <property type="match status" value="1"/>
</dbReference>
<protein>
    <recommendedName>
        <fullName evidence="7">PCI domain-containing protein</fullName>
    </recommendedName>
</protein>
<evidence type="ECO:0000256" key="4">
    <source>
        <dbReference type="ARBA" id="ARBA00022917"/>
    </source>
</evidence>
<name>A0A7S0YIT4_9CHLO</name>
<keyword evidence="2" id="KW-0396">Initiation factor</keyword>
<evidence type="ECO:0000259" key="7">
    <source>
        <dbReference type="PROSITE" id="PS50250"/>
    </source>
</evidence>
<reference evidence="8" key="1">
    <citation type="submission" date="2021-01" db="EMBL/GenBank/DDBJ databases">
        <authorList>
            <person name="Corre E."/>
            <person name="Pelletier E."/>
            <person name="Niang G."/>
            <person name="Scheremetjew M."/>
            <person name="Finn R."/>
            <person name="Kale V."/>
            <person name="Holt S."/>
            <person name="Cochrane G."/>
            <person name="Meng A."/>
            <person name="Brown T."/>
            <person name="Cohen L."/>
        </authorList>
    </citation>
    <scope>NUCLEOTIDE SEQUENCE</scope>
    <source>
        <strain evidence="8">SAG 63-3</strain>
    </source>
</reference>
<gene>
    <name evidence="8" type="ORF">PPAR00522_LOCUS13665</name>
</gene>
<feature type="domain" description="PCI" evidence="7">
    <location>
        <begin position="354"/>
        <end position="538"/>
    </location>
</feature>
<dbReference type="PROSITE" id="PS50250">
    <property type="entry name" value="PCI"/>
    <property type="match status" value="1"/>
</dbReference>
<dbReference type="EMBL" id="HBFM01021023">
    <property type="protein sequence ID" value="CAD8778412.1"/>
    <property type="molecule type" value="Transcribed_RNA"/>
</dbReference>
<dbReference type="PANTHER" id="PTHR14005:SF0">
    <property type="entry name" value="EUKARYOTIC TRANSLATION INITIATION FACTOR 3 SUBUNIT A"/>
    <property type="match status" value="1"/>
</dbReference>
<dbReference type="InterPro" id="IPR000717">
    <property type="entry name" value="PCI_dom"/>
</dbReference>
<feature type="region of interest" description="Disordered" evidence="6">
    <location>
        <begin position="851"/>
        <end position="993"/>
    </location>
</feature>
<dbReference type="Pfam" id="PF22591">
    <property type="entry name" value="eIF3a_PCI_TPR-like"/>
    <property type="match status" value="1"/>
</dbReference>
<evidence type="ECO:0000313" key="8">
    <source>
        <dbReference type="EMBL" id="CAD8778412.1"/>
    </source>
</evidence>
<feature type="compositionally biased region" description="Low complexity" evidence="6">
    <location>
        <begin position="887"/>
        <end position="905"/>
    </location>
</feature>
<evidence type="ECO:0000256" key="2">
    <source>
        <dbReference type="ARBA" id="ARBA00022540"/>
    </source>
</evidence>
<keyword evidence="5" id="KW-0175">Coiled coil</keyword>
<sequence length="993" mass="114039">MSRPYRGGTSYTRPENALKRAEELEKVGQKENALNILHETMTAKKSQATWSKQYADIMVKLLDLAVELKKKNIAKESLMRYRNLSHSVNIQSLEEVITHFLDRATEKTKDAQEKAASVAILNIEDLEEDARPEDLMLSYVSGDKSKDRTDREMVTPWFRFLWESYRSVLEILRTNPKLEKLYAMTANRAFDFCLKYKRTSEFRKLCEILRTNLVTITNKLREQLPIPEGAMQYHLECRYEQMRVACELELWGEAFKSVDDIQHLRQMFKIGPKPKDTIAYYQRLTQMFAISNSSLYHAFSWLRLYWVVISQVKSLPVEDKVPVPQQDISNMAACVLLSFLSILPYERKQSLTSSSAEDKSFMGQSLQLQSERDRLIRLANYLGIPVNVKTNVRQVLSMTSLQKRIAQYNVLAQVPKEVHDIYDLLSPQDFNPLDLCSKLHPLLQSLEKLSESSEGSYCGRAMAFSRYLESLKKVSILRTLKQLSEAYSCLSVERVSAIIPFATPAQIESLIVEAVKNGFLEVQVDHRDNVLYFGSKQQFSDAGNELEAVYAKLASMSKRLSEFQTTILATTPSAAAASGAEKTLESLLESHNMAVDVSREKSEAEHLSMLSRRKHIEERKEAYEKELQRFEQDREERKKKASLDAERAETIRRHEEEKRRLEERINREKEEMDQKAIAQLSAQMKNKKSKDGEKVNIQTLKETVISEQEKQREESERRLLKIGKQMDHLERARREAEAVLIEAAWKAHVEKMKALWEADQAADDKRLRLAWEDDLKEAERLLPLQADRELFAASIMNKRKEQFNALKREHEELLRIAYEERHNECERERRHVYVERCKKKVADHVEHLRAEQKKKEEERQRELDRIEEEKRKAKEAELRRQQEEEAAAIAAAEKAAAATAAAAAAPVVAPSDNETAAPSAPKKFIPSALRSRPAESQSSKPSPAPAPASASAYNNSWSNSRYRGGENTSSYGRPNGAPQAYEPSKGRVASSKE</sequence>
<feature type="region of interest" description="Disordered" evidence="6">
    <location>
        <begin position="628"/>
        <end position="651"/>
    </location>
</feature>
<evidence type="ECO:0000256" key="6">
    <source>
        <dbReference type="SAM" id="MobiDB-lite"/>
    </source>
</evidence>
<feature type="compositionally biased region" description="Low complexity" evidence="6">
    <location>
        <begin position="934"/>
        <end position="960"/>
    </location>
</feature>
<accession>A0A7S0YIT4</accession>
<dbReference type="GO" id="GO:0071541">
    <property type="term" value="C:eukaryotic translation initiation factor 3 complex, eIF3m"/>
    <property type="evidence" value="ECO:0007669"/>
    <property type="project" value="TreeGrafter"/>
</dbReference>
<dbReference type="Gene3D" id="1.25.40.860">
    <property type="match status" value="2"/>
</dbReference>